<organism evidence="7 8">
    <name type="scientific">Amycolatopsis rubida</name>
    <dbReference type="NCBI Taxonomy" id="112413"/>
    <lineage>
        <taxon>Bacteria</taxon>
        <taxon>Bacillati</taxon>
        <taxon>Actinomycetota</taxon>
        <taxon>Actinomycetes</taxon>
        <taxon>Pseudonocardiales</taxon>
        <taxon>Pseudonocardiaceae</taxon>
        <taxon>Amycolatopsis</taxon>
    </lineage>
</organism>
<dbReference type="InterPro" id="IPR006180">
    <property type="entry name" value="3-OHacyl-CoA_DH_CS"/>
</dbReference>
<comment type="pathway">
    <text evidence="1">Lipid metabolism; butanoate metabolism.</text>
</comment>
<evidence type="ECO:0000256" key="1">
    <source>
        <dbReference type="ARBA" id="ARBA00005086"/>
    </source>
</evidence>
<dbReference type="InterPro" id="IPR006176">
    <property type="entry name" value="3-OHacyl-CoA_DH_NAD-bd"/>
</dbReference>
<accession>A0A1I5ZG32</accession>
<dbReference type="PANTHER" id="PTHR48075:SF5">
    <property type="entry name" value="3-HYDROXYBUTYRYL-COA DEHYDROGENASE"/>
    <property type="match status" value="1"/>
</dbReference>
<name>A0A1I5ZG32_9PSEU</name>
<evidence type="ECO:0000313" key="8">
    <source>
        <dbReference type="Proteomes" id="UP000199137"/>
    </source>
</evidence>
<evidence type="ECO:0000256" key="4">
    <source>
        <dbReference type="PIRSR" id="PIRSR000105-1"/>
    </source>
</evidence>
<dbReference type="PANTHER" id="PTHR48075">
    <property type="entry name" value="3-HYDROXYACYL-COA DEHYDROGENASE FAMILY PROTEIN"/>
    <property type="match status" value="1"/>
</dbReference>
<feature type="domain" description="3-hydroxyacyl-CoA dehydrogenase C-terminal" evidence="5">
    <location>
        <begin position="168"/>
        <end position="238"/>
    </location>
</feature>
<evidence type="ECO:0000259" key="5">
    <source>
        <dbReference type="Pfam" id="PF00725"/>
    </source>
</evidence>
<dbReference type="Gene3D" id="3.40.50.720">
    <property type="entry name" value="NAD(P)-binding Rossmann-like Domain"/>
    <property type="match status" value="1"/>
</dbReference>
<evidence type="ECO:0000259" key="6">
    <source>
        <dbReference type="Pfam" id="PF02737"/>
    </source>
</evidence>
<evidence type="ECO:0000256" key="3">
    <source>
        <dbReference type="ARBA" id="ARBA00023002"/>
    </source>
</evidence>
<keyword evidence="3" id="KW-0560">Oxidoreductase</keyword>
<proteinExistence type="inferred from homology"/>
<dbReference type="Gene3D" id="1.10.1040.10">
    <property type="entry name" value="N-(1-d-carboxylethyl)-l-norvaline Dehydrogenase, domain 2"/>
    <property type="match status" value="1"/>
</dbReference>
<gene>
    <name evidence="7" type="ORF">SAMN05421854_11538</name>
</gene>
<dbReference type="InterPro" id="IPR006108">
    <property type="entry name" value="3HC_DH_C"/>
</dbReference>
<evidence type="ECO:0000256" key="2">
    <source>
        <dbReference type="ARBA" id="ARBA00009463"/>
    </source>
</evidence>
<evidence type="ECO:0000313" key="7">
    <source>
        <dbReference type="EMBL" id="SFQ55333.1"/>
    </source>
</evidence>
<dbReference type="SUPFAM" id="SSF48179">
    <property type="entry name" value="6-phosphogluconate dehydrogenase C-terminal domain-like"/>
    <property type="match status" value="1"/>
</dbReference>
<dbReference type="AlphaFoldDB" id="A0A1I5ZG32"/>
<comment type="similarity">
    <text evidence="2">Belongs to the 3-hydroxyacyl-CoA dehydrogenase family.</text>
</comment>
<dbReference type="GO" id="GO:0008691">
    <property type="term" value="F:3-hydroxybutyryl-CoA dehydrogenase activity"/>
    <property type="evidence" value="ECO:0007669"/>
    <property type="project" value="TreeGrafter"/>
</dbReference>
<dbReference type="PIRSF" id="PIRSF000105">
    <property type="entry name" value="HCDH"/>
    <property type="match status" value="1"/>
</dbReference>
<dbReference type="InterPro" id="IPR008927">
    <property type="entry name" value="6-PGluconate_DH-like_C_sf"/>
</dbReference>
<dbReference type="EMBL" id="FOWC01000015">
    <property type="protein sequence ID" value="SFQ55333.1"/>
    <property type="molecule type" value="Genomic_DNA"/>
</dbReference>
<dbReference type="Pfam" id="PF02737">
    <property type="entry name" value="3HCDH_N"/>
    <property type="match status" value="1"/>
</dbReference>
<feature type="site" description="Important for catalytic activity" evidence="4">
    <location>
        <position position="121"/>
    </location>
</feature>
<dbReference type="InterPro" id="IPR013328">
    <property type="entry name" value="6PGD_dom2"/>
</dbReference>
<reference evidence="7 8" key="1">
    <citation type="submission" date="2016-10" db="EMBL/GenBank/DDBJ databases">
        <authorList>
            <person name="de Groot N.N."/>
        </authorList>
    </citation>
    <scope>NUCLEOTIDE SEQUENCE [LARGE SCALE GENOMIC DNA]</scope>
    <source>
        <strain evidence="7 8">DSM 44637</strain>
    </source>
</reference>
<dbReference type="InterPro" id="IPR022694">
    <property type="entry name" value="3-OHacyl-CoA_DH"/>
</dbReference>
<dbReference type="InterPro" id="IPR036291">
    <property type="entry name" value="NAD(P)-bd_dom_sf"/>
</dbReference>
<dbReference type="Proteomes" id="UP000199137">
    <property type="component" value="Unassembled WGS sequence"/>
</dbReference>
<dbReference type="STRING" id="112413.SAMN05421854_11538"/>
<feature type="domain" description="3-hydroxyacyl-CoA dehydrogenase NAD binding" evidence="6">
    <location>
        <begin position="3"/>
        <end position="163"/>
    </location>
</feature>
<dbReference type="SUPFAM" id="SSF51735">
    <property type="entry name" value="NAD(P)-binding Rossmann-fold domains"/>
    <property type="match status" value="1"/>
</dbReference>
<dbReference type="GO" id="GO:0070403">
    <property type="term" value="F:NAD+ binding"/>
    <property type="evidence" value="ECO:0007669"/>
    <property type="project" value="InterPro"/>
</dbReference>
<dbReference type="Pfam" id="PF00725">
    <property type="entry name" value="3HCDH"/>
    <property type="match status" value="1"/>
</dbReference>
<dbReference type="PROSITE" id="PS00067">
    <property type="entry name" value="3HCDH"/>
    <property type="match status" value="1"/>
</dbReference>
<sequence>MRVVVLGTGRMAVGIAAAAAGGSHPTTVVGRNAERARQAAREATTRAGRPVHGGPLDASAIGVADLVIETIVEDAGAKMDVLRLVGELGGPGLLVATNTSSLSLTELSAVLDRPERFFGLHFLNPADRTCLVEVAGGASTSAGALDAAAAFVESMGKHPIRVNAEVKGFVWNRIQFAVFRECLSLLEHGVADAADIDLAVSAGLAPRWMAIGPLGTADLGGLGTFVRVSGQLFPELSNAAEVPGSVVAGEALRPLAGADRAEVLELRERMLEIAARVVKAKAGH</sequence>
<dbReference type="OrthoDB" id="3229174at2"/>
<dbReference type="GO" id="GO:0006635">
    <property type="term" value="P:fatty acid beta-oxidation"/>
    <property type="evidence" value="ECO:0007669"/>
    <property type="project" value="TreeGrafter"/>
</dbReference>
<protein>
    <submittedName>
        <fullName evidence="7">3-hydroxybutyryl-CoA dehydrogenase</fullName>
    </submittedName>
</protein>
<dbReference type="RefSeq" id="WP_093576363.1">
    <property type="nucleotide sequence ID" value="NZ_FOWC01000015.1"/>
</dbReference>